<accession>A0ABS8GF14</accession>
<dbReference type="RefSeq" id="WP_227890066.1">
    <property type="nucleotide sequence ID" value="NZ_JAJFZQ010000003.1"/>
</dbReference>
<dbReference type="EMBL" id="JAJFZQ010000003">
    <property type="protein sequence ID" value="MCC3265237.1"/>
    <property type="molecule type" value="Genomic_DNA"/>
</dbReference>
<reference evidence="1" key="1">
    <citation type="submission" date="2021-10" db="EMBL/GenBank/DDBJ databases">
        <title>Novel species in genus Arthrobacter.</title>
        <authorList>
            <person name="Liu Y."/>
        </authorList>
    </citation>
    <scope>NUCLEOTIDE SEQUENCE</scope>
    <source>
        <strain evidence="1">Zg-Y786</strain>
    </source>
</reference>
<dbReference type="SUPFAM" id="SSF52309">
    <property type="entry name" value="N-(deoxy)ribosyltransferase-like"/>
    <property type="match status" value="1"/>
</dbReference>
<dbReference type="Gene3D" id="3.40.50.450">
    <property type="match status" value="1"/>
</dbReference>
<sequence>MTVDNQEAESLKRFYVASSFRNIVNVRYIAQTLENMGYVNTYDWTENASALDGSSVTIGDLRSIGQQERDAVIGADLVVVLLPGGKGTHVELGIAIAQGRRIILHSPAAVIDDPGTTSTFYHIPEVEKCHGTLDDLITMILGREVTVAER</sequence>
<gene>
    <name evidence="1" type="ORF">LJ752_04135</name>
</gene>
<name>A0ABS8GF14_9MICC</name>
<protein>
    <submittedName>
        <fullName evidence="1">Nucleoside 2-deoxyribosyltransferase</fullName>
    </submittedName>
</protein>
<proteinExistence type="predicted"/>
<evidence type="ECO:0000313" key="1">
    <source>
        <dbReference type="EMBL" id="MCC3265237.1"/>
    </source>
</evidence>
<organism evidence="1 2">
    <name type="scientific">Arthrobacter gengyunqii</name>
    <dbReference type="NCBI Taxonomy" id="2886940"/>
    <lineage>
        <taxon>Bacteria</taxon>
        <taxon>Bacillati</taxon>
        <taxon>Actinomycetota</taxon>
        <taxon>Actinomycetes</taxon>
        <taxon>Micrococcales</taxon>
        <taxon>Micrococcaceae</taxon>
        <taxon>Arthrobacter</taxon>
    </lineage>
</organism>
<evidence type="ECO:0000313" key="2">
    <source>
        <dbReference type="Proteomes" id="UP001139168"/>
    </source>
</evidence>
<dbReference type="Proteomes" id="UP001139168">
    <property type="component" value="Unassembled WGS sequence"/>
</dbReference>
<comment type="caution">
    <text evidence="1">The sequence shown here is derived from an EMBL/GenBank/DDBJ whole genome shotgun (WGS) entry which is preliminary data.</text>
</comment>
<keyword evidence="2" id="KW-1185">Reference proteome</keyword>